<dbReference type="SUPFAM" id="SSF52540">
    <property type="entry name" value="P-loop containing nucleoside triphosphate hydrolases"/>
    <property type="match status" value="2"/>
</dbReference>
<keyword evidence="7" id="KW-1185">Reference proteome</keyword>
<evidence type="ECO:0000313" key="6">
    <source>
        <dbReference type="EMBL" id="SIN86844.1"/>
    </source>
</evidence>
<dbReference type="PANTHER" id="PTHR19211:SF6">
    <property type="entry name" value="BLL7188 PROTEIN"/>
    <property type="match status" value="1"/>
</dbReference>
<dbReference type="Pfam" id="PF00005">
    <property type="entry name" value="ABC_tran"/>
    <property type="match status" value="2"/>
</dbReference>
<dbReference type="InterPro" id="IPR050611">
    <property type="entry name" value="ABCF"/>
</dbReference>
<protein>
    <submittedName>
        <fullName evidence="6">ATPase components of ABC transporters with duplicated ATPase domains</fullName>
    </submittedName>
</protein>
<feature type="compositionally biased region" description="Basic and acidic residues" evidence="4">
    <location>
        <begin position="245"/>
        <end position="268"/>
    </location>
</feature>
<feature type="region of interest" description="Disordered" evidence="4">
    <location>
        <begin position="245"/>
        <end position="275"/>
    </location>
</feature>
<feature type="domain" description="ABC transporter" evidence="5">
    <location>
        <begin position="4"/>
        <end position="237"/>
    </location>
</feature>
<dbReference type="STRING" id="536979.SAMN04488055_1847"/>
<dbReference type="FunFam" id="3.40.50.300:FF:001320">
    <property type="entry name" value="Heme ABC transporter ATP-binding protein"/>
    <property type="match status" value="1"/>
</dbReference>
<evidence type="ECO:0000256" key="1">
    <source>
        <dbReference type="ARBA" id="ARBA00022737"/>
    </source>
</evidence>
<keyword evidence="3" id="KW-0067">ATP-binding</keyword>
<name>A0A1N6EV53_9BACT</name>
<keyword evidence="2" id="KW-0547">Nucleotide-binding</keyword>
<dbReference type="InterPro" id="IPR003593">
    <property type="entry name" value="AAA+_ATPase"/>
</dbReference>
<evidence type="ECO:0000259" key="5">
    <source>
        <dbReference type="PROSITE" id="PS50893"/>
    </source>
</evidence>
<dbReference type="CDD" id="cd03221">
    <property type="entry name" value="ABCF_EF-3"/>
    <property type="match status" value="2"/>
</dbReference>
<evidence type="ECO:0000256" key="2">
    <source>
        <dbReference type="ARBA" id="ARBA00022741"/>
    </source>
</evidence>
<evidence type="ECO:0000256" key="3">
    <source>
        <dbReference type="ARBA" id="ARBA00022840"/>
    </source>
</evidence>
<accession>A0A1N6EV53</accession>
<dbReference type="PROSITE" id="PS50893">
    <property type="entry name" value="ABC_TRANSPORTER_2"/>
    <property type="match status" value="2"/>
</dbReference>
<evidence type="ECO:0000313" key="7">
    <source>
        <dbReference type="Proteomes" id="UP000185003"/>
    </source>
</evidence>
<dbReference type="EMBL" id="FSRA01000001">
    <property type="protein sequence ID" value="SIN86844.1"/>
    <property type="molecule type" value="Genomic_DNA"/>
</dbReference>
<evidence type="ECO:0000256" key="4">
    <source>
        <dbReference type="SAM" id="MobiDB-lite"/>
    </source>
</evidence>
<sequence length="532" mass="60215">MMLLNAQHMRYSLPSGKVLFRDVHFSIYKGERIGLVGDNGIGKSTLLQIIAERIPAQEGLLIPSVKPYYIPQHFGQYDHLSIADVLNISERWQALQAILQGSSEIAHFEALADDWTLEERCRQALDQWGLPHVSLETSFTQLSGGEKTKLFLAGITIHQPELVLLDEPTNHLDTQGRQQLYDWLQTTDAGVLIVSHDRSLLARCNPIWELSATGIQVYGGDYAFYEERKAEEEAAILQKLDHTERSLRDAGRKQREAMERKQKEDAQGARKRKNGGMAKIMQNVNRNWAEGATTRLKDVHEEKVARLRTELDQLREQEPWHGEMQTNFQDARLHTGKILVKATGLNHAYRAQALWPEHLDFEIRSGDRISITGANGSGKSTLVQLMMGTLEPATGELYRAPFSSLLLDQEYSLIDRKQTVIGQIASFNEQKLQDHELKLRLNRFLFDPESWDKSCAVLSGGEMMRLSLCCMMVKDNAPDMIVLDEPTNNLDLRNIKILTRTMADYAGTLIVISHDRMFLEEVGIEGEIGLGG</sequence>
<dbReference type="InterPro" id="IPR017871">
    <property type="entry name" value="ABC_transporter-like_CS"/>
</dbReference>
<organism evidence="6 7">
    <name type="scientific">Chitinophaga niabensis</name>
    <dbReference type="NCBI Taxonomy" id="536979"/>
    <lineage>
        <taxon>Bacteria</taxon>
        <taxon>Pseudomonadati</taxon>
        <taxon>Bacteroidota</taxon>
        <taxon>Chitinophagia</taxon>
        <taxon>Chitinophagales</taxon>
        <taxon>Chitinophagaceae</taxon>
        <taxon>Chitinophaga</taxon>
    </lineage>
</organism>
<dbReference type="SMART" id="SM00382">
    <property type="entry name" value="AAA"/>
    <property type="match status" value="2"/>
</dbReference>
<proteinExistence type="predicted"/>
<dbReference type="InterPro" id="IPR003439">
    <property type="entry name" value="ABC_transporter-like_ATP-bd"/>
</dbReference>
<dbReference type="Gene3D" id="3.40.50.300">
    <property type="entry name" value="P-loop containing nucleotide triphosphate hydrolases"/>
    <property type="match status" value="2"/>
</dbReference>
<dbReference type="PROSITE" id="PS00211">
    <property type="entry name" value="ABC_TRANSPORTER_1"/>
    <property type="match status" value="2"/>
</dbReference>
<feature type="domain" description="ABC transporter" evidence="5">
    <location>
        <begin position="340"/>
        <end position="530"/>
    </location>
</feature>
<dbReference type="InterPro" id="IPR027417">
    <property type="entry name" value="P-loop_NTPase"/>
</dbReference>
<dbReference type="GO" id="GO:0016887">
    <property type="term" value="F:ATP hydrolysis activity"/>
    <property type="evidence" value="ECO:0007669"/>
    <property type="project" value="InterPro"/>
</dbReference>
<dbReference type="PANTHER" id="PTHR19211">
    <property type="entry name" value="ATP-BINDING TRANSPORT PROTEIN-RELATED"/>
    <property type="match status" value="1"/>
</dbReference>
<reference evidence="6 7" key="1">
    <citation type="submission" date="2016-11" db="EMBL/GenBank/DDBJ databases">
        <authorList>
            <person name="Jaros S."/>
            <person name="Januszkiewicz K."/>
            <person name="Wedrychowicz H."/>
        </authorList>
    </citation>
    <scope>NUCLEOTIDE SEQUENCE [LARGE SCALE GENOMIC DNA]</scope>
    <source>
        <strain evidence="6 7">DSM 24787</strain>
    </source>
</reference>
<dbReference type="GO" id="GO:0005524">
    <property type="term" value="F:ATP binding"/>
    <property type="evidence" value="ECO:0007669"/>
    <property type="project" value="UniProtKB-KW"/>
</dbReference>
<dbReference type="AlphaFoldDB" id="A0A1N6EV53"/>
<dbReference type="Proteomes" id="UP000185003">
    <property type="component" value="Unassembled WGS sequence"/>
</dbReference>
<keyword evidence="1" id="KW-0677">Repeat</keyword>
<gene>
    <name evidence="6" type="ORF">SAMN04488055_1847</name>
</gene>